<dbReference type="Pfam" id="PF22604">
    <property type="entry name" value="TetR_HI_0893_C"/>
    <property type="match status" value="1"/>
</dbReference>
<dbReference type="Gene3D" id="1.10.357.10">
    <property type="entry name" value="Tetracycline Repressor, domain 2"/>
    <property type="match status" value="1"/>
</dbReference>
<dbReference type="Proteomes" id="UP000664698">
    <property type="component" value="Unassembled WGS sequence"/>
</dbReference>
<organism evidence="4 5">
    <name type="scientific">Algoriphagus aestuariicola</name>
    <dbReference type="NCBI Taxonomy" id="1852016"/>
    <lineage>
        <taxon>Bacteria</taxon>
        <taxon>Pseudomonadati</taxon>
        <taxon>Bacteroidota</taxon>
        <taxon>Cytophagia</taxon>
        <taxon>Cytophagales</taxon>
        <taxon>Cyclobacteriaceae</taxon>
        <taxon>Algoriphagus</taxon>
    </lineage>
</organism>
<comment type="caution">
    <text evidence="4">The sequence shown here is derived from an EMBL/GenBank/DDBJ whole genome shotgun (WGS) entry which is preliminary data.</text>
</comment>
<dbReference type="PANTHER" id="PTHR43479:SF11">
    <property type="entry name" value="ACREF_ENVCD OPERON REPRESSOR-RELATED"/>
    <property type="match status" value="1"/>
</dbReference>
<evidence type="ECO:0000256" key="1">
    <source>
        <dbReference type="ARBA" id="ARBA00023125"/>
    </source>
</evidence>
<feature type="DNA-binding region" description="H-T-H motif" evidence="2">
    <location>
        <begin position="36"/>
        <end position="55"/>
    </location>
</feature>
<keyword evidence="5" id="KW-1185">Reference proteome</keyword>
<dbReference type="InterPro" id="IPR009057">
    <property type="entry name" value="Homeodomain-like_sf"/>
</dbReference>
<dbReference type="SUPFAM" id="SSF46689">
    <property type="entry name" value="Homeodomain-like"/>
    <property type="match status" value="1"/>
</dbReference>
<name>A0ABS3BJU3_9BACT</name>
<keyword evidence="1 2" id="KW-0238">DNA-binding</keyword>
<dbReference type="InterPro" id="IPR054422">
    <property type="entry name" value="TetR-like_HI_0893_C"/>
</dbReference>
<sequence>MNVHSLIPMEQNPSKKVQILESALELIKENGFHGCPISQVAKQASVAAGSVYTYFESKDEMILELYTYVKTEVAKKISEKDDPKKNFEARFFDLWNNVTSLYREKPAFQSFLDQFSSSPYNTEAVQLECDPLGQWLEAFFKEGVESGQLKALNPKIISIMVLGSLISLVRFTTYFKAKTASAAQDLHLIPQMVWDGIKFQS</sequence>
<feature type="domain" description="HTH tetR-type" evidence="3">
    <location>
        <begin position="13"/>
        <end position="73"/>
    </location>
</feature>
<evidence type="ECO:0000313" key="5">
    <source>
        <dbReference type="Proteomes" id="UP000664698"/>
    </source>
</evidence>
<dbReference type="InterPro" id="IPR036271">
    <property type="entry name" value="Tet_transcr_reg_TetR-rel_C_sf"/>
</dbReference>
<dbReference type="PROSITE" id="PS50977">
    <property type="entry name" value="HTH_TETR_2"/>
    <property type="match status" value="1"/>
</dbReference>
<dbReference type="EMBL" id="JAFKCW010000001">
    <property type="protein sequence ID" value="MBN7799541.1"/>
    <property type="molecule type" value="Genomic_DNA"/>
</dbReference>
<dbReference type="PANTHER" id="PTHR43479">
    <property type="entry name" value="ACREF/ENVCD OPERON REPRESSOR-RELATED"/>
    <property type="match status" value="1"/>
</dbReference>
<evidence type="ECO:0000259" key="3">
    <source>
        <dbReference type="PROSITE" id="PS50977"/>
    </source>
</evidence>
<reference evidence="4 5" key="1">
    <citation type="submission" date="2021-03" db="EMBL/GenBank/DDBJ databases">
        <title>novel species isolated from a fishpond in China.</title>
        <authorList>
            <person name="Lu H."/>
            <person name="Cai Z."/>
        </authorList>
    </citation>
    <scope>NUCLEOTIDE SEQUENCE [LARGE SCALE GENOMIC DNA]</scope>
    <source>
        <strain evidence="4 5">JCM 31546</strain>
    </source>
</reference>
<dbReference type="RefSeq" id="WP_206567531.1">
    <property type="nucleotide sequence ID" value="NZ_JAFKCW010000001.1"/>
</dbReference>
<dbReference type="PRINTS" id="PR00455">
    <property type="entry name" value="HTHTETR"/>
</dbReference>
<dbReference type="InterPro" id="IPR001647">
    <property type="entry name" value="HTH_TetR"/>
</dbReference>
<dbReference type="SUPFAM" id="SSF48498">
    <property type="entry name" value="Tetracyclin repressor-like, C-terminal domain"/>
    <property type="match status" value="1"/>
</dbReference>
<dbReference type="Pfam" id="PF00440">
    <property type="entry name" value="TetR_N"/>
    <property type="match status" value="1"/>
</dbReference>
<proteinExistence type="predicted"/>
<accession>A0ABS3BJU3</accession>
<gene>
    <name evidence="4" type="ORF">J0A67_01645</name>
</gene>
<evidence type="ECO:0000313" key="4">
    <source>
        <dbReference type="EMBL" id="MBN7799541.1"/>
    </source>
</evidence>
<evidence type="ECO:0000256" key="2">
    <source>
        <dbReference type="PROSITE-ProRule" id="PRU00335"/>
    </source>
</evidence>
<protein>
    <submittedName>
        <fullName evidence="4">TetR/AcrR family transcriptional regulator</fullName>
    </submittedName>
</protein>
<dbReference type="InterPro" id="IPR050624">
    <property type="entry name" value="HTH-type_Tx_Regulator"/>
</dbReference>